<accession>A0A3D8QHX9</accession>
<proteinExistence type="predicted"/>
<comment type="caution">
    <text evidence="2">The sequence shown here is derived from an EMBL/GenBank/DDBJ whole genome shotgun (WGS) entry which is preliminary data.</text>
</comment>
<protein>
    <submittedName>
        <fullName evidence="2">Uncharacterized protein</fullName>
    </submittedName>
</protein>
<evidence type="ECO:0000313" key="3">
    <source>
        <dbReference type="Proteomes" id="UP000256328"/>
    </source>
</evidence>
<feature type="transmembrane region" description="Helical" evidence="1">
    <location>
        <begin position="70"/>
        <end position="93"/>
    </location>
</feature>
<reference evidence="2 3" key="1">
    <citation type="journal article" date="2018" name="IMA Fungus">
        <title>IMA Genome-F 9: Draft genome sequence of Annulohypoxylon stygium, Aspergillus mulundensis, Berkeleyomyces basicola (syn. Thielaviopsis basicola), Ceratocystis smalleyi, two Cercospora beticola strains, Coleophoma cylindrospora, Fusarium fracticaudum, Phialophora cf. hyalina, and Morchella septimelata.</title>
        <authorList>
            <person name="Wingfield B.D."/>
            <person name="Bills G.F."/>
            <person name="Dong Y."/>
            <person name="Huang W."/>
            <person name="Nel W.J."/>
            <person name="Swalarsk-Parry B.S."/>
            <person name="Vaghefi N."/>
            <person name="Wilken P.M."/>
            <person name="An Z."/>
            <person name="de Beer Z.W."/>
            <person name="De Vos L."/>
            <person name="Chen L."/>
            <person name="Duong T.A."/>
            <person name="Gao Y."/>
            <person name="Hammerbacher A."/>
            <person name="Kikkert J.R."/>
            <person name="Li Y."/>
            <person name="Li H."/>
            <person name="Li K."/>
            <person name="Li Q."/>
            <person name="Liu X."/>
            <person name="Ma X."/>
            <person name="Naidoo K."/>
            <person name="Pethybridge S.J."/>
            <person name="Sun J."/>
            <person name="Steenkamp E.T."/>
            <person name="van der Nest M.A."/>
            <person name="van Wyk S."/>
            <person name="Wingfield M.J."/>
            <person name="Xiong C."/>
            <person name="Yue Q."/>
            <person name="Zhang X."/>
        </authorList>
    </citation>
    <scope>NUCLEOTIDE SEQUENCE [LARGE SCALE GENOMIC DNA]</scope>
    <source>
        <strain evidence="2 3">BP5796</strain>
    </source>
</reference>
<keyword evidence="1" id="KW-0812">Transmembrane</keyword>
<evidence type="ECO:0000313" key="2">
    <source>
        <dbReference type="EMBL" id="RDW61442.1"/>
    </source>
</evidence>
<gene>
    <name evidence="2" type="ORF">BP5796_11334</name>
</gene>
<dbReference type="AlphaFoldDB" id="A0A3D8QHX9"/>
<organism evidence="2 3">
    <name type="scientific">Coleophoma crateriformis</name>
    <dbReference type="NCBI Taxonomy" id="565419"/>
    <lineage>
        <taxon>Eukaryota</taxon>
        <taxon>Fungi</taxon>
        <taxon>Dikarya</taxon>
        <taxon>Ascomycota</taxon>
        <taxon>Pezizomycotina</taxon>
        <taxon>Leotiomycetes</taxon>
        <taxon>Helotiales</taxon>
        <taxon>Dermateaceae</taxon>
        <taxon>Coleophoma</taxon>
    </lineage>
</organism>
<dbReference type="Proteomes" id="UP000256328">
    <property type="component" value="Unassembled WGS sequence"/>
</dbReference>
<dbReference type="EMBL" id="PDLN01000018">
    <property type="protein sequence ID" value="RDW61442.1"/>
    <property type="molecule type" value="Genomic_DNA"/>
</dbReference>
<evidence type="ECO:0000256" key="1">
    <source>
        <dbReference type="SAM" id="Phobius"/>
    </source>
</evidence>
<name>A0A3D8QHX9_9HELO</name>
<keyword evidence="1" id="KW-1133">Transmembrane helix</keyword>
<sequence>MFYSYLLQRNSTLHLIAKVAAKSQAKLQNVTEPLDHEGLKHQPRFVARTLNKTLGNTLPSHADLTTVAKAFAIFLIVIVIWLTLSYFIARIILRQAREDQRDEEMIAPRTRVVRNTQAVYRSTRSYGTLDNVAQDDCIESQLYQYSDLGPLDTPPSYVPSPGLFKNFSVSQ</sequence>
<keyword evidence="3" id="KW-1185">Reference proteome</keyword>
<keyword evidence="1" id="KW-0472">Membrane</keyword>
<dbReference type="OrthoDB" id="10295711at2759"/>